<dbReference type="AlphaFoldDB" id="A0A8J5C7R9"/>
<accession>A0A8J5C7R9</accession>
<evidence type="ECO:0000256" key="4">
    <source>
        <dbReference type="SAM" id="SignalP"/>
    </source>
</evidence>
<evidence type="ECO:0000256" key="3">
    <source>
        <dbReference type="SAM" id="MobiDB-lite"/>
    </source>
</evidence>
<protein>
    <recommendedName>
        <fullName evidence="7">NHL domain-containing protein</fullName>
    </recommendedName>
</protein>
<feature type="signal peptide" evidence="4">
    <location>
        <begin position="1"/>
        <end position="24"/>
    </location>
</feature>
<feature type="region of interest" description="Disordered" evidence="3">
    <location>
        <begin position="443"/>
        <end position="470"/>
    </location>
</feature>
<dbReference type="SUPFAM" id="SSF63829">
    <property type="entry name" value="Calcium-dependent phosphotriesterase"/>
    <property type="match status" value="1"/>
</dbReference>
<gene>
    <name evidence="5" type="ORF">ZIOFF_070401</name>
</gene>
<dbReference type="PANTHER" id="PTHR13833:SF78">
    <property type="entry name" value="POTASSIUM TRANSPORTER"/>
    <property type="match status" value="1"/>
</dbReference>
<evidence type="ECO:0000256" key="1">
    <source>
        <dbReference type="ARBA" id="ARBA00022737"/>
    </source>
</evidence>
<dbReference type="Proteomes" id="UP000734854">
    <property type="component" value="Unassembled WGS sequence"/>
</dbReference>
<feature type="compositionally biased region" description="Polar residues" evidence="3">
    <location>
        <begin position="277"/>
        <end position="289"/>
    </location>
</feature>
<name>A0A8J5C7R9_ZINOF</name>
<dbReference type="PANTHER" id="PTHR13833">
    <property type="match status" value="1"/>
</dbReference>
<evidence type="ECO:0008006" key="7">
    <source>
        <dbReference type="Google" id="ProtNLM"/>
    </source>
</evidence>
<dbReference type="EMBL" id="JACMSC010000020">
    <property type="protein sequence ID" value="KAG6472923.1"/>
    <property type="molecule type" value="Genomic_DNA"/>
</dbReference>
<feature type="region of interest" description="Disordered" evidence="3">
    <location>
        <begin position="269"/>
        <end position="304"/>
    </location>
</feature>
<dbReference type="Pfam" id="PF01436">
    <property type="entry name" value="NHL"/>
    <property type="match status" value="1"/>
</dbReference>
<evidence type="ECO:0000313" key="6">
    <source>
        <dbReference type="Proteomes" id="UP000734854"/>
    </source>
</evidence>
<evidence type="ECO:0000313" key="5">
    <source>
        <dbReference type="EMBL" id="KAG6472923.1"/>
    </source>
</evidence>
<feature type="chain" id="PRO_5035174409" description="NHL domain-containing protein" evidence="4">
    <location>
        <begin position="25"/>
        <end position="491"/>
    </location>
</feature>
<dbReference type="InterPro" id="IPR011042">
    <property type="entry name" value="6-blade_b-propeller_TolB-like"/>
</dbReference>
<proteinExistence type="predicted"/>
<feature type="compositionally biased region" description="Basic and acidic residues" evidence="3">
    <location>
        <begin position="452"/>
        <end position="462"/>
    </location>
</feature>
<keyword evidence="6" id="KW-1185">Reference proteome</keyword>
<dbReference type="PROSITE" id="PS51125">
    <property type="entry name" value="NHL"/>
    <property type="match status" value="1"/>
</dbReference>
<organism evidence="5 6">
    <name type="scientific">Zingiber officinale</name>
    <name type="common">Ginger</name>
    <name type="synonym">Amomum zingiber</name>
    <dbReference type="NCBI Taxonomy" id="94328"/>
    <lineage>
        <taxon>Eukaryota</taxon>
        <taxon>Viridiplantae</taxon>
        <taxon>Streptophyta</taxon>
        <taxon>Embryophyta</taxon>
        <taxon>Tracheophyta</taxon>
        <taxon>Spermatophyta</taxon>
        <taxon>Magnoliopsida</taxon>
        <taxon>Liliopsida</taxon>
        <taxon>Zingiberales</taxon>
        <taxon>Zingiberaceae</taxon>
        <taxon>Zingiber</taxon>
    </lineage>
</organism>
<sequence>MRRKKMVVLLLLFLFFAVFCCVSAASPARLVSVLFFNLFSALLRRLWSATLDSRIAILSPSIVRIESGYSIETVFDGSKHGIEPFSVEVTPGGELLVLDSKNSNIYKVSLPLSKYNRPKLVAGSAKGWSGHVDGKPCEARMNHPTGLTVDSKGNIYVSDTKNKAIRKISDTGVTTIAAGQSYRVGRITLQIEDAMFSDDFEVVYVSSSCSLLVVDRGNQAIREIQLNLDDCPDQYGARLSLGIAVLFAAAFFGYMLALLHRPRTVVASPSNDRKTITRSSTSPHQQPIKSSLRPPLIPPGTETGRQEEEGFFTLLKELIASSASSLTQIFSQILSSRRTLSDDGTQQEQYEENVQPLQESFAAYDEPPPLERHTHIPYKTSAFMLNNPEKLQQLRHDTTYFDGWSRVPHSQQHLQKRQQHSSGSETYYEPSSKMTEEIVFGAVQESGSGPNKVEESSRKHGDPPQTYCEPISEMTVEIVFGAVQESSYYKD</sequence>
<keyword evidence="4" id="KW-0732">Signal</keyword>
<dbReference type="InterPro" id="IPR001258">
    <property type="entry name" value="NHL_repeat"/>
</dbReference>
<feature type="repeat" description="NHL" evidence="2">
    <location>
        <begin position="142"/>
        <end position="171"/>
    </location>
</feature>
<comment type="caution">
    <text evidence="5">The sequence shown here is derived from an EMBL/GenBank/DDBJ whole genome shotgun (WGS) entry which is preliminary data.</text>
</comment>
<evidence type="ECO:0000256" key="2">
    <source>
        <dbReference type="PROSITE-ProRule" id="PRU00504"/>
    </source>
</evidence>
<keyword evidence="1" id="KW-0677">Repeat</keyword>
<dbReference type="Gene3D" id="2.120.10.30">
    <property type="entry name" value="TolB, C-terminal domain"/>
    <property type="match status" value="1"/>
</dbReference>
<reference evidence="5 6" key="1">
    <citation type="submission" date="2020-08" db="EMBL/GenBank/DDBJ databases">
        <title>Plant Genome Project.</title>
        <authorList>
            <person name="Zhang R.-G."/>
        </authorList>
    </citation>
    <scope>NUCLEOTIDE SEQUENCE [LARGE SCALE GENOMIC DNA]</scope>
    <source>
        <tissue evidence="5">Rhizome</tissue>
    </source>
</reference>